<protein>
    <submittedName>
        <fullName evidence="1">Uncharacterized protein</fullName>
    </submittedName>
</protein>
<gene>
    <name evidence="1" type="ORF">YC6258_04531</name>
</gene>
<dbReference type="KEGG" id="gsn:YC6258_04531"/>
<dbReference type="EMBL" id="CP007142">
    <property type="protein sequence ID" value="AJQ96563.1"/>
    <property type="molecule type" value="Genomic_DNA"/>
</dbReference>
<proteinExistence type="predicted"/>
<evidence type="ECO:0000313" key="2">
    <source>
        <dbReference type="Proteomes" id="UP000032266"/>
    </source>
</evidence>
<dbReference type="Proteomes" id="UP000032266">
    <property type="component" value="Chromosome"/>
</dbReference>
<dbReference type="AlphaFoldDB" id="A0A0C5VTB6"/>
<name>A0A0C5VTB6_9GAMM</name>
<dbReference type="STRING" id="1445510.YC6258_04531"/>
<evidence type="ECO:0000313" key="1">
    <source>
        <dbReference type="EMBL" id="AJQ96563.1"/>
    </source>
</evidence>
<sequence>MSQIYPCKLECSFHAAYSLNISTISLVFKTAIDHKIHNLHHRISYYRLTFPYNDRLLRGCGYIGITETHL</sequence>
<organism evidence="1 2">
    <name type="scientific">Gynuella sunshinyii YC6258</name>
    <dbReference type="NCBI Taxonomy" id="1445510"/>
    <lineage>
        <taxon>Bacteria</taxon>
        <taxon>Pseudomonadati</taxon>
        <taxon>Pseudomonadota</taxon>
        <taxon>Gammaproteobacteria</taxon>
        <taxon>Oceanospirillales</taxon>
        <taxon>Saccharospirillaceae</taxon>
        <taxon>Gynuella</taxon>
    </lineage>
</organism>
<dbReference type="HOGENOM" id="CLU_2752171_0_0_6"/>
<reference evidence="1 2" key="1">
    <citation type="submission" date="2014-01" db="EMBL/GenBank/DDBJ databases">
        <title>Full genme sequencing of cellulolytic bacterium Gynuella sunshinyii YC6258T gen. nov., sp. nov.</title>
        <authorList>
            <person name="Khan H."/>
            <person name="Chung E.J."/>
            <person name="Chung Y.R."/>
        </authorList>
    </citation>
    <scope>NUCLEOTIDE SEQUENCE [LARGE SCALE GENOMIC DNA]</scope>
    <source>
        <strain evidence="1 2">YC6258</strain>
    </source>
</reference>
<keyword evidence="2" id="KW-1185">Reference proteome</keyword>
<accession>A0A0C5VTB6</accession>